<organism evidence="2 3">
    <name type="scientific">Niabella drilacis (strain DSM 25811 / CCM 8410 / CCUG 62505 / LMG 26954 / E90)</name>
    <dbReference type="NCBI Taxonomy" id="1285928"/>
    <lineage>
        <taxon>Bacteria</taxon>
        <taxon>Pseudomonadati</taxon>
        <taxon>Bacteroidota</taxon>
        <taxon>Chitinophagia</taxon>
        <taxon>Chitinophagales</taxon>
        <taxon>Chitinophagaceae</taxon>
        <taxon>Niabella</taxon>
    </lineage>
</organism>
<dbReference type="STRING" id="1285928.SAMN04487894_10621"/>
<evidence type="ECO:0000259" key="1">
    <source>
        <dbReference type="SMART" id="SM00235"/>
    </source>
</evidence>
<dbReference type="Gene3D" id="3.40.390.10">
    <property type="entry name" value="Collagenase (Catalytic Domain)"/>
    <property type="match status" value="1"/>
</dbReference>
<dbReference type="GO" id="GO:0008270">
    <property type="term" value="F:zinc ion binding"/>
    <property type="evidence" value="ECO:0007669"/>
    <property type="project" value="InterPro"/>
</dbReference>
<sequence>MRKFVIATIGILYSISCYAQGVERINMRRSAQWPKDYVTGKTMIEVTFENPDGYEYEIGLIRNAINETWAKYANIEFTNWERASYRQKGIRIRVINRADMSDEAWPHTNGLGTQLDGLENGMILNFIWPGYPSNISRNDAIRFTAVHEFGHALGLAHEQNRPDYKRNCNCNVAIEETKFKGDGGDGDYYVTPCDENSVMNYCNRNWNNWGRLSYYDVLGIQTIYGKNPALTPSADQQQNVTIVDDLGTGQTWENMYVVLGSDQRTLHVDSNNSRDAIQFFNKKRSVYYKVWCSTYYGSRLMQGYGDGFITVPENRSSAFEVLLVGEPVNGKATLVLQQIN</sequence>
<dbReference type="AlphaFoldDB" id="A0A1G6RZZ2"/>
<gene>
    <name evidence="2" type="ORF">SAMN04487894_10621</name>
</gene>
<keyword evidence="3" id="KW-1185">Reference proteome</keyword>
<evidence type="ECO:0000313" key="2">
    <source>
        <dbReference type="EMBL" id="SDD09974.1"/>
    </source>
</evidence>
<accession>A0A1G6RZZ2</accession>
<dbReference type="GO" id="GO:0006508">
    <property type="term" value="P:proteolysis"/>
    <property type="evidence" value="ECO:0007669"/>
    <property type="project" value="InterPro"/>
</dbReference>
<evidence type="ECO:0000313" key="3">
    <source>
        <dbReference type="Proteomes" id="UP000198757"/>
    </source>
</evidence>
<dbReference type="RefSeq" id="WP_176954404.1">
    <property type="nucleotide sequence ID" value="NZ_FMZO01000006.1"/>
</dbReference>
<feature type="domain" description="Peptidase metallopeptidase" evidence="1">
    <location>
        <begin position="29"/>
        <end position="185"/>
    </location>
</feature>
<dbReference type="InterPro" id="IPR001506">
    <property type="entry name" value="Peptidase_M12A"/>
</dbReference>
<name>A0A1G6RZZ2_NIADE</name>
<protein>
    <submittedName>
        <fullName evidence="2">Astacin (Peptidase family M12A)</fullName>
    </submittedName>
</protein>
<dbReference type="Pfam" id="PF01400">
    <property type="entry name" value="Astacin"/>
    <property type="match status" value="1"/>
</dbReference>
<dbReference type="Proteomes" id="UP000198757">
    <property type="component" value="Unassembled WGS sequence"/>
</dbReference>
<proteinExistence type="predicted"/>
<dbReference type="EMBL" id="FMZO01000006">
    <property type="protein sequence ID" value="SDD09974.1"/>
    <property type="molecule type" value="Genomic_DNA"/>
</dbReference>
<dbReference type="GO" id="GO:0004222">
    <property type="term" value="F:metalloendopeptidase activity"/>
    <property type="evidence" value="ECO:0007669"/>
    <property type="project" value="InterPro"/>
</dbReference>
<dbReference type="SMART" id="SM00235">
    <property type="entry name" value="ZnMc"/>
    <property type="match status" value="1"/>
</dbReference>
<reference evidence="3" key="1">
    <citation type="submission" date="2016-10" db="EMBL/GenBank/DDBJ databases">
        <authorList>
            <person name="Varghese N."/>
            <person name="Submissions S."/>
        </authorList>
    </citation>
    <scope>NUCLEOTIDE SEQUENCE [LARGE SCALE GENOMIC DNA]</scope>
    <source>
        <strain evidence="3">DSM 25811 / CCM 8410 / LMG 26954 / E90</strain>
    </source>
</reference>
<dbReference type="InterPro" id="IPR024079">
    <property type="entry name" value="MetalloPept_cat_dom_sf"/>
</dbReference>
<dbReference type="SUPFAM" id="SSF55486">
    <property type="entry name" value="Metalloproteases ('zincins'), catalytic domain"/>
    <property type="match status" value="1"/>
</dbReference>
<dbReference type="InterPro" id="IPR006026">
    <property type="entry name" value="Peptidase_Metallo"/>
</dbReference>